<keyword evidence="2" id="KW-1185">Reference proteome</keyword>
<protein>
    <submittedName>
        <fullName evidence="1">Uncharacterized protein</fullName>
    </submittedName>
</protein>
<reference evidence="1 2" key="1">
    <citation type="journal article" date="2018" name="New Phytol.">
        <title>Phylogenomics of Endogonaceae and evolution of mycorrhizas within Mucoromycota.</title>
        <authorList>
            <person name="Chang Y."/>
            <person name="Desiro A."/>
            <person name="Na H."/>
            <person name="Sandor L."/>
            <person name="Lipzen A."/>
            <person name="Clum A."/>
            <person name="Barry K."/>
            <person name="Grigoriev I.V."/>
            <person name="Martin F.M."/>
            <person name="Stajich J.E."/>
            <person name="Smith M.E."/>
            <person name="Bonito G."/>
            <person name="Spatafora J.W."/>
        </authorList>
    </citation>
    <scope>NUCLEOTIDE SEQUENCE [LARGE SCALE GENOMIC DNA]</scope>
    <source>
        <strain evidence="1 2">GMNB39</strain>
    </source>
</reference>
<dbReference type="AlphaFoldDB" id="A0A433CX08"/>
<sequence length="61" mass="6634">MTFQTYGKCGTLLGVDLENLNDIDDHQLDIGAHRGQGPGLQVTFALTSSGKERISDRRLAC</sequence>
<dbReference type="EMBL" id="RBNI01011643">
    <property type="protein sequence ID" value="RUP43113.1"/>
    <property type="molecule type" value="Genomic_DNA"/>
</dbReference>
<accession>A0A433CX08</accession>
<evidence type="ECO:0000313" key="1">
    <source>
        <dbReference type="EMBL" id="RUP43113.1"/>
    </source>
</evidence>
<name>A0A433CX08_9FUNG</name>
<gene>
    <name evidence="1" type="ORF">BC936DRAFT_137582</name>
</gene>
<evidence type="ECO:0000313" key="2">
    <source>
        <dbReference type="Proteomes" id="UP000268093"/>
    </source>
</evidence>
<proteinExistence type="predicted"/>
<comment type="caution">
    <text evidence="1">The sequence shown here is derived from an EMBL/GenBank/DDBJ whole genome shotgun (WGS) entry which is preliminary data.</text>
</comment>
<organism evidence="1 2">
    <name type="scientific">Jimgerdemannia flammicorona</name>
    <dbReference type="NCBI Taxonomy" id="994334"/>
    <lineage>
        <taxon>Eukaryota</taxon>
        <taxon>Fungi</taxon>
        <taxon>Fungi incertae sedis</taxon>
        <taxon>Mucoromycota</taxon>
        <taxon>Mucoromycotina</taxon>
        <taxon>Endogonomycetes</taxon>
        <taxon>Endogonales</taxon>
        <taxon>Endogonaceae</taxon>
        <taxon>Jimgerdemannia</taxon>
    </lineage>
</organism>
<dbReference type="Proteomes" id="UP000268093">
    <property type="component" value="Unassembled WGS sequence"/>
</dbReference>